<evidence type="ECO:0000256" key="6">
    <source>
        <dbReference type="SAM" id="MobiDB-lite"/>
    </source>
</evidence>
<dbReference type="HAMAP" id="MF_00340">
    <property type="entry name" value="Ribosomal_bL32"/>
    <property type="match status" value="1"/>
</dbReference>
<dbReference type="AlphaFoldDB" id="A0A2M6WZN5"/>
<evidence type="ECO:0000256" key="3">
    <source>
        <dbReference type="ARBA" id="ARBA00023274"/>
    </source>
</evidence>
<name>A0A2M6WZN5_9BACT</name>
<dbReference type="InterPro" id="IPR044957">
    <property type="entry name" value="Ribosomal_bL32_bact"/>
</dbReference>
<evidence type="ECO:0000256" key="5">
    <source>
        <dbReference type="HAMAP-Rule" id="MF_00340"/>
    </source>
</evidence>
<evidence type="ECO:0000256" key="1">
    <source>
        <dbReference type="ARBA" id="ARBA00008560"/>
    </source>
</evidence>
<evidence type="ECO:0000313" key="7">
    <source>
        <dbReference type="EMBL" id="PIT98228.1"/>
    </source>
</evidence>
<comment type="caution">
    <text evidence="7">The sequence shown here is derived from an EMBL/GenBank/DDBJ whole genome shotgun (WGS) entry which is preliminary data.</text>
</comment>
<dbReference type="GO" id="GO:0015934">
    <property type="term" value="C:large ribosomal subunit"/>
    <property type="evidence" value="ECO:0007669"/>
    <property type="project" value="InterPro"/>
</dbReference>
<evidence type="ECO:0000313" key="8">
    <source>
        <dbReference type="Proteomes" id="UP000230731"/>
    </source>
</evidence>
<dbReference type="Proteomes" id="UP000230731">
    <property type="component" value="Unassembled WGS sequence"/>
</dbReference>
<reference evidence="8" key="1">
    <citation type="submission" date="2017-09" db="EMBL/GenBank/DDBJ databases">
        <title>Depth-based differentiation of microbial function through sediment-hosted aquifers and enrichment of novel symbionts in the deep terrestrial subsurface.</title>
        <authorList>
            <person name="Probst A.J."/>
            <person name="Ladd B."/>
            <person name="Jarett J.K."/>
            <person name="Geller-Mcgrath D.E."/>
            <person name="Sieber C.M.K."/>
            <person name="Emerson J.B."/>
            <person name="Anantharaman K."/>
            <person name="Thomas B.C."/>
            <person name="Malmstrom R."/>
            <person name="Stieglmeier M."/>
            <person name="Klingl A."/>
            <person name="Woyke T."/>
            <person name="Ryan C.M."/>
            <person name="Banfield J.F."/>
        </authorList>
    </citation>
    <scope>NUCLEOTIDE SEQUENCE [LARGE SCALE GENOMIC DNA]</scope>
</reference>
<accession>A0A2M6WZN5</accession>
<comment type="similarity">
    <text evidence="1 5">Belongs to the bacterial ribosomal protein bL32 family.</text>
</comment>
<evidence type="ECO:0000256" key="4">
    <source>
        <dbReference type="ARBA" id="ARBA00035178"/>
    </source>
</evidence>
<dbReference type="PANTHER" id="PTHR35534:SF1">
    <property type="entry name" value="LARGE RIBOSOMAL SUBUNIT PROTEIN BL32"/>
    <property type="match status" value="1"/>
</dbReference>
<feature type="region of interest" description="Disordered" evidence="6">
    <location>
        <begin position="1"/>
        <end position="24"/>
    </location>
</feature>
<dbReference type="EMBL" id="PEZP01000022">
    <property type="protein sequence ID" value="PIT98228.1"/>
    <property type="molecule type" value="Genomic_DNA"/>
</dbReference>
<dbReference type="Pfam" id="PF01783">
    <property type="entry name" value="Ribosomal_L32p"/>
    <property type="match status" value="1"/>
</dbReference>
<gene>
    <name evidence="5" type="primary">rpmF</name>
    <name evidence="7" type="ORF">COT71_01870</name>
</gene>
<dbReference type="GO" id="GO:0003735">
    <property type="term" value="F:structural constituent of ribosome"/>
    <property type="evidence" value="ECO:0007669"/>
    <property type="project" value="InterPro"/>
</dbReference>
<dbReference type="InterPro" id="IPR011332">
    <property type="entry name" value="Ribosomal_zn-bd"/>
</dbReference>
<protein>
    <recommendedName>
        <fullName evidence="4 5">Large ribosomal subunit protein bL32</fullName>
    </recommendedName>
</protein>
<dbReference type="PANTHER" id="PTHR35534">
    <property type="entry name" value="50S RIBOSOMAL PROTEIN L32"/>
    <property type="match status" value="1"/>
</dbReference>
<sequence>MAVPKKRTAPSKRDHRRSHHAAKPVQLAACQRCQAPVRPHTACPNCGTYRGREVIDVMKKLDKRQRKAKEKELEKAGSR</sequence>
<dbReference type="InterPro" id="IPR002677">
    <property type="entry name" value="Ribosomal_bL32"/>
</dbReference>
<dbReference type="GO" id="GO:0006412">
    <property type="term" value="P:translation"/>
    <property type="evidence" value="ECO:0007669"/>
    <property type="project" value="UniProtKB-UniRule"/>
</dbReference>
<dbReference type="SUPFAM" id="SSF57829">
    <property type="entry name" value="Zn-binding ribosomal proteins"/>
    <property type="match status" value="1"/>
</dbReference>
<keyword evidence="3 5" id="KW-0687">Ribonucleoprotein</keyword>
<feature type="compositionally biased region" description="Basic residues" evidence="6">
    <location>
        <begin position="1"/>
        <end position="22"/>
    </location>
</feature>
<dbReference type="Gene3D" id="1.20.5.640">
    <property type="entry name" value="Single helix bin"/>
    <property type="match status" value="1"/>
</dbReference>
<proteinExistence type="inferred from homology"/>
<evidence type="ECO:0000256" key="2">
    <source>
        <dbReference type="ARBA" id="ARBA00022980"/>
    </source>
</evidence>
<dbReference type="NCBIfam" id="TIGR01031">
    <property type="entry name" value="rpmF_bact"/>
    <property type="match status" value="1"/>
</dbReference>
<keyword evidence="2 5" id="KW-0689">Ribosomal protein</keyword>
<organism evidence="7 8">
    <name type="scientific">Candidatus Andersenbacteria bacterium CG10_big_fil_rev_8_21_14_0_10_54_11</name>
    <dbReference type="NCBI Taxonomy" id="1974485"/>
    <lineage>
        <taxon>Bacteria</taxon>
        <taxon>Candidatus Anderseniibacteriota</taxon>
    </lineage>
</organism>